<gene>
    <name evidence="1" type="ORF">GCM10017559_34650</name>
</gene>
<evidence type="ECO:0000313" key="2">
    <source>
        <dbReference type="Proteomes" id="UP001499930"/>
    </source>
</evidence>
<keyword evidence="2" id="KW-1185">Reference proteome</keyword>
<comment type="caution">
    <text evidence="1">The sequence shown here is derived from an EMBL/GenBank/DDBJ whole genome shotgun (WGS) entry which is preliminary data.</text>
</comment>
<name>A0ABN3Y6T5_9ACTN</name>
<dbReference type="Proteomes" id="UP001499930">
    <property type="component" value="Unassembled WGS sequence"/>
</dbReference>
<dbReference type="EMBL" id="BAAAWD010000007">
    <property type="protein sequence ID" value="GAA3009255.1"/>
    <property type="molecule type" value="Genomic_DNA"/>
</dbReference>
<proteinExistence type="predicted"/>
<dbReference type="RefSeq" id="WP_344895725.1">
    <property type="nucleotide sequence ID" value="NZ_BAAAWD010000007.1"/>
</dbReference>
<accession>A0ABN3Y6T5</accession>
<organism evidence="1 2">
    <name type="scientific">Streptosporangium longisporum</name>
    <dbReference type="NCBI Taxonomy" id="46187"/>
    <lineage>
        <taxon>Bacteria</taxon>
        <taxon>Bacillati</taxon>
        <taxon>Actinomycetota</taxon>
        <taxon>Actinomycetes</taxon>
        <taxon>Streptosporangiales</taxon>
        <taxon>Streptosporangiaceae</taxon>
        <taxon>Streptosporangium</taxon>
    </lineage>
</organism>
<sequence length="154" mass="17131">MATLASISYHLSLSSVLLQRRDETRQETGSVAIPKKGSRLISVDGAVYRWRIRHKPTYSQANSWGSLTYAVEPAEGQGRILLVELPCSRPDAWYGERTMTVRPALVAATIRRALDRGWDPSQTGSAFTLNLTEGDLNDVMNRHPPSHGITFRPV</sequence>
<protein>
    <submittedName>
        <fullName evidence="1">Uncharacterized protein</fullName>
    </submittedName>
</protein>
<reference evidence="1 2" key="1">
    <citation type="journal article" date="2019" name="Int. J. Syst. Evol. Microbiol.">
        <title>The Global Catalogue of Microorganisms (GCM) 10K type strain sequencing project: providing services to taxonomists for standard genome sequencing and annotation.</title>
        <authorList>
            <consortium name="The Broad Institute Genomics Platform"/>
            <consortium name="The Broad Institute Genome Sequencing Center for Infectious Disease"/>
            <person name="Wu L."/>
            <person name="Ma J."/>
        </authorList>
    </citation>
    <scope>NUCLEOTIDE SEQUENCE [LARGE SCALE GENOMIC DNA]</scope>
    <source>
        <strain evidence="1 2">JCM 3106</strain>
    </source>
</reference>
<evidence type="ECO:0000313" key="1">
    <source>
        <dbReference type="EMBL" id="GAA3009255.1"/>
    </source>
</evidence>